<dbReference type="EMBL" id="JADFFK010000020">
    <property type="protein sequence ID" value="MBE9639562.1"/>
    <property type="molecule type" value="Genomic_DNA"/>
</dbReference>
<evidence type="ECO:0000313" key="1">
    <source>
        <dbReference type="EMBL" id="MBE9639562.1"/>
    </source>
</evidence>
<name>A0ABR9X7X7_9RHOB</name>
<evidence type="ECO:0008006" key="3">
    <source>
        <dbReference type="Google" id="ProtNLM"/>
    </source>
</evidence>
<evidence type="ECO:0000313" key="2">
    <source>
        <dbReference type="Proteomes" id="UP000607796"/>
    </source>
</evidence>
<keyword evidence="2" id="KW-1185">Reference proteome</keyword>
<gene>
    <name evidence="1" type="ORF">IQ782_22145</name>
</gene>
<comment type="caution">
    <text evidence="1">The sequence shown here is derived from an EMBL/GenBank/DDBJ whole genome shotgun (WGS) entry which is preliminary data.</text>
</comment>
<accession>A0ABR9X7X7</accession>
<dbReference type="RefSeq" id="WP_194136844.1">
    <property type="nucleotide sequence ID" value="NZ_JADFFK010000020.1"/>
</dbReference>
<sequence>MAGKRRNSSAEPKATATLGAIRGELVAKQGLLPTLINTWQRQAPEGMSAFFSGRVEGQAAWKAGEIEKLRARIGRLVVERGFPARGER</sequence>
<organism evidence="1 2">
    <name type="scientific">Salipiger mangrovisoli</name>
    <dbReference type="NCBI Taxonomy" id="2865933"/>
    <lineage>
        <taxon>Bacteria</taxon>
        <taxon>Pseudomonadati</taxon>
        <taxon>Pseudomonadota</taxon>
        <taxon>Alphaproteobacteria</taxon>
        <taxon>Rhodobacterales</taxon>
        <taxon>Roseobacteraceae</taxon>
        <taxon>Salipiger</taxon>
    </lineage>
</organism>
<reference evidence="1 2" key="1">
    <citation type="journal article" date="2021" name="Int. J. Syst. Evol. Microbiol.">
        <title>Salipiger mangrovisoli sp. nov., isolated from mangrove soil and the proposal for the reclassification of Paraphaeobacter pallidus as Salipiger pallidus comb. nov.</title>
        <authorList>
            <person name="Du J."/>
            <person name="Liu Y."/>
            <person name="Pei T."/>
            <person name="Deng M.R."/>
            <person name="Zhu H."/>
        </authorList>
    </citation>
    <scope>NUCLEOTIDE SEQUENCE [LARGE SCALE GENOMIC DNA]</scope>
    <source>
        <strain evidence="1 2">6D45A</strain>
    </source>
</reference>
<protein>
    <recommendedName>
        <fullName evidence="3">Transposase</fullName>
    </recommendedName>
</protein>
<dbReference type="Proteomes" id="UP000607796">
    <property type="component" value="Unassembled WGS sequence"/>
</dbReference>
<proteinExistence type="predicted"/>